<dbReference type="CDD" id="cd06563">
    <property type="entry name" value="GH20_chitobiase-like"/>
    <property type="match status" value="1"/>
</dbReference>
<sequence>MKKIVCKKITLLNRSLIIINYFIAFLSLTTLQAKAADSIAIIPKPLAMQVHDGHFVLTNSTTVTSTSSDADVKESIQWFINKIATSTGYHLSTKKSKNAISLILNKYADTSLHGEGYTLKVTSSMITITANKPAGLFYGLQTVLQLLPPSIESVTDVQNVKWTMPCVDIKDVPRFGWRGLMLDVSRHFFTKQEVEEYIDQMARYKYNTLHLHLADDQGWRIEIKSLPELTKVGAWRVKRTGRWGTFMAAFAGEPATDGGFYTQEDMKEIIKYAQDRFITILPEIDVPAHSLALIASYPNLSCTQLPYSVNAGGKGYERNDNVLCIGNDSTFSMLDKIFTEIATLFPNPYIHIGGDEAYKGFWDECPKCQKRMADEHLKNVDELQSYFVKRVEKIVESKGKKLIGWDEILEGGLAPNATVMSWRGMSGGIAAAKMNHQVVMTPWDYCYLDLYQGEPSGEPPTYGLCRLSDSYNYEPVPDSIDEKFILGGQGNLWTESVPTFRHAEYMTWPRAIALAEVYWSSRANKNWTNFITRLEKQFPRLDAANVKYSKSMYNVIFEPARIKNSDFGVTLASEVKGLDIYYTFDNTNPDEFSPKFDGKPIQFPVGATYLNAITYRDGKPIGEQINVPKDVLEKRLDEKHHVY</sequence>
<evidence type="ECO:0000313" key="11">
    <source>
        <dbReference type="Proteomes" id="UP000326903"/>
    </source>
</evidence>
<dbReference type="EC" id="3.2.1.52" evidence="3"/>
<comment type="catalytic activity">
    <reaction evidence="1">
        <text>Hydrolysis of terminal non-reducing N-acetyl-D-hexosamine residues in N-acetyl-beta-D-hexosaminides.</text>
        <dbReference type="EC" id="3.2.1.52"/>
    </reaction>
</comment>
<evidence type="ECO:0000256" key="3">
    <source>
        <dbReference type="ARBA" id="ARBA00012663"/>
    </source>
</evidence>
<dbReference type="Pfam" id="PF02838">
    <property type="entry name" value="Glyco_hydro_20b"/>
    <property type="match status" value="1"/>
</dbReference>
<dbReference type="GO" id="GO:0004563">
    <property type="term" value="F:beta-N-acetylhexosaminidase activity"/>
    <property type="evidence" value="ECO:0007669"/>
    <property type="project" value="UniProtKB-EC"/>
</dbReference>
<feature type="domain" description="GH29D-like beta-sandwich" evidence="9">
    <location>
        <begin position="569"/>
        <end position="618"/>
    </location>
</feature>
<evidence type="ECO:0000256" key="2">
    <source>
        <dbReference type="ARBA" id="ARBA00006285"/>
    </source>
</evidence>
<evidence type="ECO:0000259" key="7">
    <source>
        <dbReference type="Pfam" id="PF00728"/>
    </source>
</evidence>
<dbReference type="Proteomes" id="UP000326903">
    <property type="component" value="Unassembled WGS sequence"/>
</dbReference>
<dbReference type="InterPro" id="IPR029018">
    <property type="entry name" value="Hex-like_dom2"/>
</dbReference>
<evidence type="ECO:0000256" key="6">
    <source>
        <dbReference type="PIRSR" id="PIRSR625705-1"/>
    </source>
</evidence>
<keyword evidence="11" id="KW-1185">Reference proteome</keyword>
<reference evidence="10 11" key="1">
    <citation type="submission" date="2019-09" db="EMBL/GenBank/DDBJ databases">
        <title>Draft genome sequence of Ginsengibacter sp. BR5-29.</title>
        <authorList>
            <person name="Im W.-T."/>
        </authorList>
    </citation>
    <scope>NUCLEOTIDE SEQUENCE [LARGE SCALE GENOMIC DNA]</scope>
    <source>
        <strain evidence="10 11">BR5-29</strain>
    </source>
</reference>
<feature type="active site" description="Proton donor" evidence="6">
    <location>
        <position position="356"/>
    </location>
</feature>
<dbReference type="GO" id="GO:0030203">
    <property type="term" value="P:glycosaminoglycan metabolic process"/>
    <property type="evidence" value="ECO:0007669"/>
    <property type="project" value="TreeGrafter"/>
</dbReference>
<accession>A0A5J5IJJ2</accession>
<protein>
    <recommendedName>
        <fullName evidence="3">beta-N-acetylhexosaminidase</fullName>
        <ecNumber evidence="3">3.2.1.52</ecNumber>
    </recommendedName>
</protein>
<keyword evidence="5" id="KW-0326">Glycosidase</keyword>
<dbReference type="Gene3D" id="3.30.379.10">
    <property type="entry name" value="Chitobiase/beta-hexosaminidase domain 2-like"/>
    <property type="match status" value="1"/>
</dbReference>
<dbReference type="EMBL" id="VYQF01000002">
    <property type="protein sequence ID" value="KAA9039452.1"/>
    <property type="molecule type" value="Genomic_DNA"/>
</dbReference>
<dbReference type="Pfam" id="PF13290">
    <property type="entry name" value="CHB_HEX_C_1"/>
    <property type="match status" value="1"/>
</dbReference>
<evidence type="ECO:0000256" key="4">
    <source>
        <dbReference type="ARBA" id="ARBA00022801"/>
    </source>
</evidence>
<dbReference type="PRINTS" id="PR00738">
    <property type="entry name" value="GLHYDRLASE20"/>
</dbReference>
<dbReference type="Pfam" id="PF00728">
    <property type="entry name" value="Glyco_hydro_20"/>
    <property type="match status" value="1"/>
</dbReference>
<dbReference type="Gene3D" id="3.20.20.80">
    <property type="entry name" value="Glycosidases"/>
    <property type="match status" value="1"/>
</dbReference>
<keyword evidence="4 10" id="KW-0378">Hydrolase</keyword>
<dbReference type="InterPro" id="IPR017853">
    <property type="entry name" value="GH"/>
</dbReference>
<dbReference type="GO" id="GO:0016020">
    <property type="term" value="C:membrane"/>
    <property type="evidence" value="ECO:0007669"/>
    <property type="project" value="TreeGrafter"/>
</dbReference>
<dbReference type="AlphaFoldDB" id="A0A5J5IJJ2"/>
<dbReference type="SUPFAM" id="SSF55545">
    <property type="entry name" value="beta-N-acetylhexosaminidase-like domain"/>
    <property type="match status" value="1"/>
</dbReference>
<evidence type="ECO:0000313" key="10">
    <source>
        <dbReference type="EMBL" id="KAA9039452.1"/>
    </source>
</evidence>
<dbReference type="SUPFAM" id="SSF51445">
    <property type="entry name" value="(Trans)glycosidases"/>
    <property type="match status" value="1"/>
</dbReference>
<feature type="domain" description="Beta-hexosaminidase bacterial type N-terminal" evidence="8">
    <location>
        <begin position="39"/>
        <end position="171"/>
    </location>
</feature>
<comment type="similarity">
    <text evidence="2">Belongs to the glycosyl hydrolase 20 family.</text>
</comment>
<evidence type="ECO:0000259" key="8">
    <source>
        <dbReference type="Pfam" id="PF02838"/>
    </source>
</evidence>
<comment type="caution">
    <text evidence="10">The sequence shown here is derived from an EMBL/GenBank/DDBJ whole genome shotgun (WGS) entry which is preliminary data.</text>
</comment>
<evidence type="ECO:0000256" key="1">
    <source>
        <dbReference type="ARBA" id="ARBA00001231"/>
    </source>
</evidence>
<proteinExistence type="inferred from homology"/>
<dbReference type="InterPro" id="IPR025705">
    <property type="entry name" value="Beta_hexosaminidase_sua/sub"/>
</dbReference>
<feature type="domain" description="Glycoside hydrolase family 20 catalytic" evidence="7">
    <location>
        <begin position="175"/>
        <end position="521"/>
    </location>
</feature>
<name>A0A5J5IJJ2_9BACT</name>
<evidence type="ECO:0000259" key="9">
    <source>
        <dbReference type="Pfam" id="PF13290"/>
    </source>
</evidence>
<organism evidence="10 11">
    <name type="scientific">Ginsengibacter hankyongi</name>
    <dbReference type="NCBI Taxonomy" id="2607284"/>
    <lineage>
        <taxon>Bacteria</taxon>
        <taxon>Pseudomonadati</taxon>
        <taxon>Bacteroidota</taxon>
        <taxon>Chitinophagia</taxon>
        <taxon>Chitinophagales</taxon>
        <taxon>Chitinophagaceae</taxon>
        <taxon>Ginsengibacter</taxon>
    </lineage>
</organism>
<dbReference type="PANTHER" id="PTHR22600">
    <property type="entry name" value="BETA-HEXOSAMINIDASE"/>
    <property type="match status" value="1"/>
</dbReference>
<dbReference type="PIRSF" id="PIRSF001093">
    <property type="entry name" value="B-hxosamndse_ab_euk"/>
    <property type="match status" value="1"/>
</dbReference>
<dbReference type="InterPro" id="IPR015882">
    <property type="entry name" value="HEX_bac_N"/>
</dbReference>
<dbReference type="InterPro" id="IPR015883">
    <property type="entry name" value="Glyco_hydro_20_cat"/>
</dbReference>
<dbReference type="RefSeq" id="WP_150414863.1">
    <property type="nucleotide sequence ID" value="NZ_VYQF01000002.1"/>
</dbReference>
<dbReference type="GO" id="GO:0005975">
    <property type="term" value="P:carbohydrate metabolic process"/>
    <property type="evidence" value="ECO:0007669"/>
    <property type="project" value="InterPro"/>
</dbReference>
<evidence type="ECO:0000256" key="5">
    <source>
        <dbReference type="ARBA" id="ARBA00023295"/>
    </source>
</evidence>
<dbReference type="InterPro" id="IPR059177">
    <property type="entry name" value="GH29D-like_dom"/>
</dbReference>
<gene>
    <name evidence="10" type="ORF">FW778_11570</name>
</gene>
<dbReference type="PANTHER" id="PTHR22600:SF57">
    <property type="entry name" value="BETA-N-ACETYLHEXOSAMINIDASE"/>
    <property type="match status" value="1"/>
</dbReference>